<keyword evidence="2" id="KW-0804">Transcription</keyword>
<dbReference type="AlphaFoldDB" id="A0A1G1ZLE9"/>
<dbReference type="Pfam" id="PF08220">
    <property type="entry name" value="HTH_DeoR"/>
    <property type="match status" value="1"/>
</dbReference>
<dbReference type="Proteomes" id="UP000177942">
    <property type="component" value="Unassembled WGS sequence"/>
</dbReference>
<keyword evidence="1" id="KW-0805">Transcription regulation</keyword>
<dbReference type="EMBL" id="MHJJ01000011">
    <property type="protein sequence ID" value="OGY65371.1"/>
    <property type="molecule type" value="Genomic_DNA"/>
</dbReference>
<evidence type="ECO:0000256" key="2">
    <source>
        <dbReference type="ARBA" id="ARBA00023163"/>
    </source>
</evidence>
<gene>
    <name evidence="4" type="ORF">A3A16_02900</name>
</gene>
<evidence type="ECO:0000256" key="1">
    <source>
        <dbReference type="ARBA" id="ARBA00023015"/>
    </source>
</evidence>
<dbReference type="Gene3D" id="1.10.10.10">
    <property type="entry name" value="Winged helix-like DNA-binding domain superfamily/Winged helix DNA-binding domain"/>
    <property type="match status" value="1"/>
</dbReference>
<evidence type="ECO:0000313" key="5">
    <source>
        <dbReference type="Proteomes" id="UP000177942"/>
    </source>
</evidence>
<accession>A0A1G1ZLE9</accession>
<dbReference type="SMART" id="SM00420">
    <property type="entry name" value="HTH_DEOR"/>
    <property type="match status" value="1"/>
</dbReference>
<evidence type="ECO:0000313" key="4">
    <source>
        <dbReference type="EMBL" id="OGY65371.1"/>
    </source>
</evidence>
<dbReference type="GO" id="GO:0003700">
    <property type="term" value="F:DNA-binding transcription factor activity"/>
    <property type="evidence" value="ECO:0007669"/>
    <property type="project" value="InterPro"/>
</dbReference>
<feature type="domain" description="HTH deoR-type" evidence="3">
    <location>
        <begin position="153"/>
        <end position="207"/>
    </location>
</feature>
<sequence>MFIKQKSQEISLALVKVSVYIRRADFRQRLERLAFQLLEDTASRDFERALSTTDIIWALVTLGKTIYEIEPINAKILLQELDSLNAAIRQSAGLEGLPDLGTVFSKLPVVVEKEAISGNKSDVDSGNDDICLRVGMDNGNGNGNNNGINGTIRQSAIIEKIRQSGKIALKDILAAFPDVSERTLRYDLQKLCNQAILERIGNGGPASFYVFRS</sequence>
<evidence type="ECO:0000259" key="3">
    <source>
        <dbReference type="SMART" id="SM00420"/>
    </source>
</evidence>
<dbReference type="InterPro" id="IPR001034">
    <property type="entry name" value="DeoR_HTH"/>
</dbReference>
<reference evidence="4 5" key="1">
    <citation type="journal article" date="2016" name="Nat. Commun.">
        <title>Thousands of microbial genomes shed light on interconnected biogeochemical processes in an aquifer system.</title>
        <authorList>
            <person name="Anantharaman K."/>
            <person name="Brown C.T."/>
            <person name="Hug L.A."/>
            <person name="Sharon I."/>
            <person name="Castelle C.J."/>
            <person name="Probst A.J."/>
            <person name="Thomas B.C."/>
            <person name="Singh A."/>
            <person name="Wilkins M.J."/>
            <person name="Karaoz U."/>
            <person name="Brodie E.L."/>
            <person name="Williams K.H."/>
            <person name="Hubbard S.S."/>
            <person name="Banfield J.F."/>
        </authorList>
    </citation>
    <scope>NUCLEOTIDE SEQUENCE [LARGE SCALE GENOMIC DNA]</scope>
</reference>
<dbReference type="InterPro" id="IPR036388">
    <property type="entry name" value="WH-like_DNA-bd_sf"/>
</dbReference>
<organism evidence="4 5">
    <name type="scientific">Candidatus Harrisonbacteria bacterium RIFCSPLOWO2_01_FULL_44_18</name>
    <dbReference type="NCBI Taxonomy" id="1798407"/>
    <lineage>
        <taxon>Bacteria</taxon>
        <taxon>Candidatus Harrisoniibacteriota</taxon>
    </lineage>
</organism>
<protein>
    <recommendedName>
        <fullName evidence="3">HTH deoR-type domain-containing protein</fullName>
    </recommendedName>
</protein>
<name>A0A1G1ZLE9_9BACT</name>
<comment type="caution">
    <text evidence="4">The sequence shown here is derived from an EMBL/GenBank/DDBJ whole genome shotgun (WGS) entry which is preliminary data.</text>
</comment>
<proteinExistence type="predicted"/>